<keyword evidence="8 10" id="KW-0811">Translocation</keyword>
<dbReference type="SUPFAM" id="SSF82866">
    <property type="entry name" value="Multidrug efflux transporter AcrB transmembrane domain"/>
    <property type="match status" value="1"/>
</dbReference>
<evidence type="ECO:0000256" key="2">
    <source>
        <dbReference type="ARBA" id="ARBA00022448"/>
    </source>
</evidence>
<feature type="transmembrane region" description="Helical" evidence="10">
    <location>
        <begin position="395"/>
        <end position="414"/>
    </location>
</feature>
<evidence type="ECO:0000259" key="12">
    <source>
        <dbReference type="Pfam" id="PF21760"/>
    </source>
</evidence>
<dbReference type="Gene3D" id="3.30.70.3400">
    <property type="match status" value="2"/>
</dbReference>
<keyword evidence="2 10" id="KW-0813">Transport</keyword>
<feature type="domain" description="Protein translocase subunit SecDF P1" evidence="12">
    <location>
        <begin position="160"/>
        <end position="219"/>
    </location>
</feature>
<sequence length="532" mass="56834">MLTLSRWKIIAVTLSVIFGILFSLPNVLPQKTLDALPGFLPHKKLNLGLDLQGGSYLLYEVDTEALHRERLSNLTEDVRTQLRSEQIPFGELNQQGEIISVRIGDAARYNDALNLLRKNLGAPLAGAIGGKDVAISGKGDNRIEVRFVPEAIKADAVKAVDQSIETIRRRIDSLGTKEPSINRQGENRIMIQAPGESDPGKLRDIIGKTAKLTFQMVDETVTPEDVQAGRIPPGSEVLPGDQFSPYYVVKKRALVSGEELTNAQQQFDPQTGNPVVQFAFNAAGARKFGDATARNIGKKFAIVLDKKVISAPVINGAITGGSGIITGNFTVDSANELSLLLRSGALPAPLNVEDQRTVTAELGADAVRAGSISLAIGAVSMFVFVILAYGLFGGFAAIALVVNVLLIVGIMSATQATLTFPGIAGLILTLAVAVDANVLIYERMRDEANAGRTPMAAADHGYKLALTSILDANITSLISGLIMFSFGSGPVKGFAWTLVIGVFTSLFTAIFITQVLIGWWFKATKPKKLPIA</sequence>
<dbReference type="HAMAP" id="MF_01463_B">
    <property type="entry name" value="SecD_B"/>
    <property type="match status" value="1"/>
</dbReference>
<evidence type="ECO:0000256" key="1">
    <source>
        <dbReference type="ARBA" id="ARBA00004651"/>
    </source>
</evidence>
<dbReference type="RefSeq" id="WP_304277146.1">
    <property type="nucleotide sequence ID" value="NZ_QFQZ01000025.1"/>
</dbReference>
<comment type="caution">
    <text evidence="10">Lacks conserved residue(s) required for the propagation of feature annotation.</text>
</comment>
<dbReference type="Proteomes" id="UP000249393">
    <property type="component" value="Unassembled WGS sequence"/>
</dbReference>
<dbReference type="GO" id="GO:0043952">
    <property type="term" value="P:protein transport by the Sec complex"/>
    <property type="evidence" value="ECO:0007669"/>
    <property type="project" value="UniProtKB-UniRule"/>
</dbReference>
<dbReference type="InterPro" id="IPR054384">
    <property type="entry name" value="SecDF_P1_head"/>
</dbReference>
<feature type="domain" description="SecDF P1 head subdomain" evidence="13">
    <location>
        <begin position="237"/>
        <end position="348"/>
    </location>
</feature>
<evidence type="ECO:0000256" key="5">
    <source>
        <dbReference type="ARBA" id="ARBA00022692"/>
    </source>
</evidence>
<dbReference type="Pfam" id="PF02355">
    <property type="entry name" value="SecD_SecF_C"/>
    <property type="match status" value="1"/>
</dbReference>
<evidence type="ECO:0000313" key="14">
    <source>
        <dbReference type="EMBL" id="PZR34544.1"/>
    </source>
</evidence>
<dbReference type="InterPro" id="IPR048631">
    <property type="entry name" value="SecD_1st"/>
</dbReference>
<evidence type="ECO:0000256" key="3">
    <source>
        <dbReference type="ARBA" id="ARBA00022475"/>
    </source>
</evidence>
<dbReference type="GO" id="GO:0006605">
    <property type="term" value="P:protein targeting"/>
    <property type="evidence" value="ECO:0007669"/>
    <property type="project" value="UniProtKB-UniRule"/>
</dbReference>
<feature type="transmembrane region" description="Helical" evidence="10">
    <location>
        <begin position="462"/>
        <end position="487"/>
    </location>
</feature>
<dbReference type="Gene3D" id="1.20.1640.10">
    <property type="entry name" value="Multidrug efflux transporter AcrB transmembrane domain"/>
    <property type="match status" value="1"/>
</dbReference>
<keyword evidence="4" id="KW-0997">Cell inner membrane</keyword>
<dbReference type="InterPro" id="IPR022813">
    <property type="entry name" value="SecD/SecF_arch_bac"/>
</dbReference>
<comment type="subcellular location">
    <subcellularLocation>
        <location evidence="1 10">Cell membrane</location>
        <topology evidence="1 10">Multi-pass membrane protein</topology>
    </subcellularLocation>
</comment>
<evidence type="ECO:0000256" key="6">
    <source>
        <dbReference type="ARBA" id="ARBA00022927"/>
    </source>
</evidence>
<comment type="subunit">
    <text evidence="10">Forms a complex with SecF. Part of the essential Sec protein translocation apparatus which comprises SecA, SecYEG and auxiliary proteins SecDF-YajC and YidC.</text>
</comment>
<dbReference type="Gene3D" id="3.30.1360.200">
    <property type="match status" value="1"/>
</dbReference>
<evidence type="ECO:0000259" key="13">
    <source>
        <dbReference type="Pfam" id="PF22599"/>
    </source>
</evidence>
<feature type="transmembrane region" description="Helical" evidence="10">
    <location>
        <begin position="420"/>
        <end position="441"/>
    </location>
</feature>
<dbReference type="InterPro" id="IPR022646">
    <property type="entry name" value="SecD/SecF_CS"/>
</dbReference>
<keyword evidence="6 10" id="KW-0653">Protein transport</keyword>
<dbReference type="FunFam" id="1.20.1640.10:FF:000004">
    <property type="entry name" value="Protein translocase subunit SecD"/>
    <property type="match status" value="1"/>
</dbReference>
<dbReference type="FunFam" id="3.30.1360.200:FF:000002">
    <property type="entry name" value="Preprotein translocase subunit SecD"/>
    <property type="match status" value="1"/>
</dbReference>
<dbReference type="PANTHER" id="PTHR30081:SF1">
    <property type="entry name" value="PROTEIN TRANSLOCASE SUBUNIT SECD"/>
    <property type="match status" value="1"/>
</dbReference>
<dbReference type="Pfam" id="PF22599">
    <property type="entry name" value="SecDF_P1_head"/>
    <property type="match status" value="1"/>
</dbReference>
<feature type="transmembrane region" description="Helical" evidence="10">
    <location>
        <begin position="493"/>
        <end position="521"/>
    </location>
</feature>
<dbReference type="GO" id="GO:0005886">
    <property type="term" value="C:plasma membrane"/>
    <property type="evidence" value="ECO:0007669"/>
    <property type="project" value="UniProtKB-SubCell"/>
</dbReference>
<protein>
    <recommendedName>
        <fullName evidence="10">Protein translocase subunit SecD</fullName>
    </recommendedName>
</protein>
<reference evidence="14 15" key="1">
    <citation type="submission" date="2017-08" db="EMBL/GenBank/DDBJ databases">
        <title>Infants hospitalized years apart are colonized by the same room-sourced microbial strains.</title>
        <authorList>
            <person name="Brooks B."/>
            <person name="Olm M.R."/>
            <person name="Firek B.A."/>
            <person name="Baker R."/>
            <person name="Thomas B.C."/>
            <person name="Morowitz M.J."/>
            <person name="Banfield J.F."/>
        </authorList>
    </citation>
    <scope>NUCLEOTIDE SEQUENCE [LARGE SCALE GENOMIC DNA]</scope>
    <source>
        <strain evidence="14">S2_003_000_R2_4</strain>
    </source>
</reference>
<dbReference type="NCBIfam" id="TIGR00916">
    <property type="entry name" value="2A0604s01"/>
    <property type="match status" value="1"/>
</dbReference>
<dbReference type="InterPro" id="IPR055344">
    <property type="entry name" value="SecD_SecF_C_bact"/>
</dbReference>
<comment type="caution">
    <text evidence="14">The sequence shown here is derived from an EMBL/GenBank/DDBJ whole genome shotgun (WGS) entry which is preliminary data.</text>
</comment>
<keyword evidence="3 10" id="KW-1003">Cell membrane</keyword>
<dbReference type="PANTHER" id="PTHR30081">
    <property type="entry name" value="PROTEIN-EXPORT MEMBRANE PROTEIN SEC"/>
    <property type="match status" value="1"/>
</dbReference>
<evidence type="ECO:0000256" key="8">
    <source>
        <dbReference type="ARBA" id="ARBA00023010"/>
    </source>
</evidence>
<dbReference type="Pfam" id="PF21760">
    <property type="entry name" value="SecD_1st"/>
    <property type="match status" value="1"/>
</dbReference>
<dbReference type="AlphaFoldDB" id="A0A2W5X1Z8"/>
<dbReference type="NCBIfam" id="TIGR01129">
    <property type="entry name" value="secD"/>
    <property type="match status" value="1"/>
</dbReference>
<dbReference type="GO" id="GO:0015450">
    <property type="term" value="F:protein-transporting ATPase activity"/>
    <property type="evidence" value="ECO:0007669"/>
    <property type="project" value="InterPro"/>
</dbReference>
<evidence type="ECO:0000256" key="7">
    <source>
        <dbReference type="ARBA" id="ARBA00022989"/>
    </source>
</evidence>
<dbReference type="EMBL" id="QFQZ01000025">
    <property type="protein sequence ID" value="PZR34544.1"/>
    <property type="molecule type" value="Genomic_DNA"/>
</dbReference>
<gene>
    <name evidence="10 14" type="primary">secD</name>
    <name evidence="14" type="ORF">DI526_09845</name>
</gene>
<name>A0A2W5X1Z8_9CAUL</name>
<accession>A0A2W5X1Z8</accession>
<evidence type="ECO:0000256" key="4">
    <source>
        <dbReference type="ARBA" id="ARBA00022519"/>
    </source>
</evidence>
<dbReference type="Pfam" id="PF07549">
    <property type="entry name" value="Sec_GG"/>
    <property type="match status" value="1"/>
</dbReference>
<keyword evidence="7 10" id="KW-1133">Transmembrane helix</keyword>
<dbReference type="InterPro" id="IPR048634">
    <property type="entry name" value="SecD_SecF_C"/>
</dbReference>
<keyword evidence="5 10" id="KW-0812">Transmembrane</keyword>
<evidence type="ECO:0000256" key="10">
    <source>
        <dbReference type="HAMAP-Rule" id="MF_01463"/>
    </source>
</evidence>
<evidence type="ECO:0000256" key="9">
    <source>
        <dbReference type="ARBA" id="ARBA00023136"/>
    </source>
</evidence>
<feature type="transmembrane region" description="Helical" evidence="10">
    <location>
        <begin position="369"/>
        <end position="388"/>
    </location>
</feature>
<dbReference type="GO" id="GO:0065002">
    <property type="term" value="P:intracellular protein transmembrane transport"/>
    <property type="evidence" value="ECO:0007669"/>
    <property type="project" value="UniProtKB-UniRule"/>
</dbReference>
<proteinExistence type="inferred from homology"/>
<organism evidence="14 15">
    <name type="scientific">Caulobacter segnis</name>
    <dbReference type="NCBI Taxonomy" id="88688"/>
    <lineage>
        <taxon>Bacteria</taxon>
        <taxon>Pseudomonadati</taxon>
        <taxon>Pseudomonadota</taxon>
        <taxon>Alphaproteobacteria</taxon>
        <taxon>Caulobacterales</taxon>
        <taxon>Caulobacteraceae</taxon>
        <taxon>Caulobacter</taxon>
    </lineage>
</organism>
<evidence type="ECO:0000313" key="15">
    <source>
        <dbReference type="Proteomes" id="UP000249393"/>
    </source>
</evidence>
<comment type="similarity">
    <text evidence="10">Belongs to the SecD/SecF family. SecD subfamily.</text>
</comment>
<feature type="domain" description="Protein export membrane protein SecD/SecF C-terminal" evidence="11">
    <location>
        <begin position="353"/>
        <end position="520"/>
    </location>
</feature>
<comment type="function">
    <text evidence="10">Part of the Sec protein translocase complex. Interacts with the SecYEG preprotein conducting channel. SecDF uses the proton motive force (PMF) to complete protein translocation after the ATP-dependent function of SecA.</text>
</comment>
<dbReference type="InterPro" id="IPR005791">
    <property type="entry name" value="SecD"/>
</dbReference>
<keyword evidence="9 10" id="KW-0472">Membrane</keyword>
<evidence type="ECO:0000259" key="11">
    <source>
        <dbReference type="Pfam" id="PF02355"/>
    </source>
</evidence>